<organism evidence="1 2">
    <name type="scientific">Rhizophagus irregularis</name>
    <dbReference type="NCBI Taxonomy" id="588596"/>
    <lineage>
        <taxon>Eukaryota</taxon>
        <taxon>Fungi</taxon>
        <taxon>Fungi incertae sedis</taxon>
        <taxon>Mucoromycota</taxon>
        <taxon>Glomeromycotina</taxon>
        <taxon>Glomeromycetes</taxon>
        <taxon>Glomerales</taxon>
        <taxon>Glomeraceae</taxon>
        <taxon>Rhizophagus</taxon>
    </lineage>
</organism>
<accession>A0A2N0R334</accession>
<comment type="caution">
    <text evidence="1">The sequence shown here is derived from an EMBL/GenBank/DDBJ whole genome shotgun (WGS) entry which is preliminary data.</text>
</comment>
<evidence type="ECO:0008006" key="3">
    <source>
        <dbReference type="Google" id="ProtNLM"/>
    </source>
</evidence>
<reference evidence="1 2" key="2">
    <citation type="submission" date="2017-10" db="EMBL/GenBank/DDBJ databases">
        <title>Genome analyses suggest a sexual origin of heterokaryosis in a supposedly ancient asexual fungus.</title>
        <authorList>
            <person name="Corradi N."/>
            <person name="Sedzielewska K."/>
            <person name="Noel J."/>
            <person name="Charron P."/>
            <person name="Farinelli L."/>
            <person name="Marton T."/>
            <person name="Kruger M."/>
            <person name="Pelin A."/>
            <person name="Brachmann A."/>
            <person name="Corradi N."/>
        </authorList>
    </citation>
    <scope>NUCLEOTIDE SEQUENCE [LARGE SCALE GENOMIC DNA]</scope>
    <source>
        <strain evidence="1 2">A1</strain>
    </source>
</reference>
<feature type="non-terminal residue" evidence="1">
    <location>
        <position position="328"/>
    </location>
</feature>
<dbReference type="AlphaFoldDB" id="A0A2N0R334"/>
<proteinExistence type="predicted"/>
<gene>
    <name evidence="1" type="ORF">RhiirA1_428287</name>
</gene>
<sequence>MLKLNKDVLFLIAENLHDDMISLCSCLLVNKSWCEVTVPILWKIPGRMVLTEKAEDKLFNVILLHLSKDSKDILKNQGIDLYTETYRPTSFNYINFWRHLDLQLLEETFSRNLKILEFISLLIPENINYDIYRISWNEQCFSDLKNLCCHEFHQNSLEGLATISKSIKKLFCCISRDNNDISRIVKLIEAQKNLNEIHMLCNNDEALKTIEELLIKKADTIQHLRLDWEPVTEVLSHLVNLKILDMDTPFLFRRSKNYANPNLNQLEEISLPALKILKANLSSHKILIRLIETANVQLTTIGISHDSLKEIDEIRRLTQTIYQNCPNL</sequence>
<dbReference type="VEuPathDB" id="FungiDB:RhiirA1_428287"/>
<evidence type="ECO:0000313" key="1">
    <source>
        <dbReference type="EMBL" id="PKC57717.1"/>
    </source>
</evidence>
<protein>
    <recommendedName>
        <fullName evidence="3">F-box domain-containing protein</fullName>
    </recommendedName>
</protein>
<reference evidence="1 2" key="1">
    <citation type="submission" date="2017-10" db="EMBL/GenBank/DDBJ databases">
        <title>Extensive intraspecific genome diversity in a model arbuscular mycorrhizal fungus.</title>
        <authorList>
            <person name="Chen E.C.H."/>
            <person name="Morin E."/>
            <person name="Baudet D."/>
            <person name="Noel J."/>
            <person name="Ndikumana S."/>
            <person name="Charron P."/>
            <person name="St-Onge C."/>
            <person name="Giorgi J."/>
            <person name="Grigoriev I.V."/>
            <person name="Roux C."/>
            <person name="Martin F.M."/>
            <person name="Corradi N."/>
        </authorList>
    </citation>
    <scope>NUCLEOTIDE SEQUENCE [LARGE SCALE GENOMIC DNA]</scope>
    <source>
        <strain evidence="1 2">A1</strain>
    </source>
</reference>
<name>A0A2N0R334_9GLOM</name>
<evidence type="ECO:0000313" key="2">
    <source>
        <dbReference type="Proteomes" id="UP000232688"/>
    </source>
</evidence>
<dbReference type="Proteomes" id="UP000232688">
    <property type="component" value="Unassembled WGS sequence"/>
</dbReference>
<dbReference type="EMBL" id="LLXH01001741">
    <property type="protein sequence ID" value="PKC57717.1"/>
    <property type="molecule type" value="Genomic_DNA"/>
</dbReference>